<comment type="subcellular location">
    <subcellularLocation>
        <location evidence="2 10">Cell membrane</location>
        <topology evidence="2 10">Multi-pass membrane protein</topology>
    </subcellularLocation>
</comment>
<feature type="compositionally biased region" description="Basic and acidic residues" evidence="11">
    <location>
        <begin position="1"/>
        <end position="11"/>
    </location>
</feature>
<feature type="region of interest" description="Disordered" evidence="11">
    <location>
        <begin position="1"/>
        <end position="72"/>
    </location>
</feature>
<evidence type="ECO:0000256" key="10">
    <source>
        <dbReference type="RuleBase" id="RU366035"/>
    </source>
</evidence>
<evidence type="ECO:0000256" key="3">
    <source>
        <dbReference type="ARBA" id="ARBA00010780"/>
    </source>
</evidence>
<feature type="transmembrane region" description="Helical" evidence="10">
    <location>
        <begin position="194"/>
        <end position="212"/>
    </location>
</feature>
<comment type="similarity">
    <text evidence="3 10">Belongs to the PRM1 family.</text>
</comment>
<feature type="transmembrane region" description="Helical" evidence="10">
    <location>
        <begin position="552"/>
        <end position="574"/>
    </location>
</feature>
<keyword evidence="8 10" id="KW-0472">Membrane</keyword>
<keyword evidence="4 10" id="KW-1003">Cell membrane</keyword>
<keyword evidence="6 10" id="KW-0184">Conjugation</keyword>
<protein>
    <recommendedName>
        <fullName evidence="10">Plasma membrane fusion protein PRM1</fullName>
    </recommendedName>
</protein>
<dbReference type="GO" id="GO:0032220">
    <property type="term" value="P:plasma membrane fusion involved in cytogamy"/>
    <property type="evidence" value="ECO:0007669"/>
    <property type="project" value="TreeGrafter"/>
</dbReference>
<dbReference type="PANTHER" id="PTHR31030:SF1">
    <property type="entry name" value="PLASMA MEMBRANE FUSION PROTEIN PRM1"/>
    <property type="match status" value="1"/>
</dbReference>
<keyword evidence="13" id="KW-1185">Reference proteome</keyword>
<keyword evidence="7 10" id="KW-1133">Transmembrane helix</keyword>
<evidence type="ECO:0000256" key="2">
    <source>
        <dbReference type="ARBA" id="ARBA00004651"/>
    </source>
</evidence>
<dbReference type="PANTHER" id="PTHR31030">
    <property type="entry name" value="PLASMA MEMBRANE FUSION PROTEIN PRM1"/>
    <property type="match status" value="1"/>
</dbReference>
<dbReference type="InterPro" id="IPR026777">
    <property type="entry name" value="PRM1"/>
</dbReference>
<evidence type="ECO:0000313" key="12">
    <source>
        <dbReference type="EMBL" id="WFD17158.1"/>
    </source>
</evidence>
<evidence type="ECO:0000256" key="1">
    <source>
        <dbReference type="ARBA" id="ARBA00002512"/>
    </source>
</evidence>
<evidence type="ECO:0000256" key="8">
    <source>
        <dbReference type="ARBA" id="ARBA00023136"/>
    </source>
</evidence>
<evidence type="ECO:0000256" key="7">
    <source>
        <dbReference type="ARBA" id="ARBA00022989"/>
    </source>
</evidence>
<feature type="transmembrane region" description="Helical" evidence="10">
    <location>
        <begin position="594"/>
        <end position="612"/>
    </location>
</feature>
<gene>
    <name evidence="12" type="ORF">MARU1_003206</name>
</gene>
<dbReference type="Proteomes" id="UP001217582">
    <property type="component" value="Chromosome 6"/>
</dbReference>
<evidence type="ECO:0000256" key="5">
    <source>
        <dbReference type="ARBA" id="ARBA00022692"/>
    </source>
</evidence>
<comment type="caution">
    <text evidence="10">Lacks conserved residue(s) required for the propagation of feature annotation.</text>
</comment>
<sequence>MVRETMRRRTDMPQAQVSPFIRRNISSTDTPPATPYAHRKQRAWSTVSSSPLQRKGAYSSPGIRLPAAADDPTSYHAEIPERKPTLQDRWEQWPNAVLGYVQSLWMDMGDLIHEPEMSVPLGAVLHVASLVSQLMLPGTSFLYTRDSMERHPRSHLFASHRELRAKHQEGSYSAYIGQLILKQRTAGFLYMSRLLSLALLVLSVYNAYVLFAKRRTYRLWYREERDVLHNPHASLEAPPTDPPPRRTWQACARHAARVTARQIPIVEWFVPPPPVRVAPARPVERIYTLRVWDIYEVPLWVFTQVLNIVYAWRTSTEDACAQVEKHVSVLMHIPAHILAQTQMQSSKAAEDVVQNMGRLVIGVLDMVRVMVHMVVSSYKALALCVIQLAVQGVLSLLDAATHAIDLAVRDAAQALRTILDTVLQTADGAKDLLMDTVNGVLGLFGHEKIETHAWSEPAALRVLNNISLPASLIDPFKQLRSSLPTVDDLRTDAEEAFMLSISHAKKEVNRTLTQFHMPPLVSLPPAPVPVCQIDWAPLEHAARVWTHMSHSIQTLVICIMAGAALALFTLVWASTLPKRVDSEATSWLQHARQWLGSPSFLLASAWLLLQLLHDQMTLMAVQVLDRVSSHTLQDILSPIADHAHQIHTQVASTMQHTAYHIQTLWQATEQQVNRDMLGWVNESAPQAHAVLNGIWDLVSDTVHDTLGHTPLHDPVEQD</sequence>
<keyword evidence="5 10" id="KW-0812">Transmembrane</keyword>
<evidence type="ECO:0000256" key="6">
    <source>
        <dbReference type="ARBA" id="ARBA00022971"/>
    </source>
</evidence>
<accession>A0AAJ5Z2R7</accession>
<proteinExistence type="inferred from homology"/>
<comment type="function">
    <text evidence="1 10">Involved in cell fusion during mating by stabilizing the plasma membrane fusion event.</text>
</comment>
<name>A0AAJ5Z2R7_9BASI</name>
<evidence type="ECO:0000256" key="9">
    <source>
        <dbReference type="ARBA" id="ARBA00023180"/>
    </source>
</evidence>
<reference evidence="12 13" key="1">
    <citation type="submission" date="2023-03" db="EMBL/GenBank/DDBJ databases">
        <title>Mating type loci evolution in Malassezia.</title>
        <authorList>
            <person name="Coelho M.A."/>
        </authorList>
    </citation>
    <scope>NUCLEOTIDE SEQUENCE [LARGE SCALE GENOMIC DNA]</scope>
    <source>
        <strain evidence="12 13">CBS 13387</strain>
    </source>
</reference>
<dbReference type="AlphaFoldDB" id="A0AAJ5Z2R7"/>
<dbReference type="GO" id="GO:0005886">
    <property type="term" value="C:plasma membrane"/>
    <property type="evidence" value="ECO:0007669"/>
    <property type="project" value="UniProtKB-SubCell"/>
</dbReference>
<keyword evidence="9" id="KW-0325">Glycoprotein</keyword>
<dbReference type="EMBL" id="CP119921">
    <property type="protein sequence ID" value="WFD17158.1"/>
    <property type="molecule type" value="Genomic_DNA"/>
</dbReference>
<organism evidence="12 13">
    <name type="scientific">Malassezia arunalokei</name>
    <dbReference type="NCBI Taxonomy" id="1514897"/>
    <lineage>
        <taxon>Eukaryota</taxon>
        <taxon>Fungi</taxon>
        <taxon>Dikarya</taxon>
        <taxon>Basidiomycota</taxon>
        <taxon>Ustilaginomycotina</taxon>
        <taxon>Malasseziomycetes</taxon>
        <taxon>Malasseziales</taxon>
        <taxon>Malasseziaceae</taxon>
        <taxon>Malassezia</taxon>
    </lineage>
</organism>
<feature type="compositionally biased region" description="Polar residues" evidence="11">
    <location>
        <begin position="43"/>
        <end position="52"/>
    </location>
</feature>
<evidence type="ECO:0000313" key="13">
    <source>
        <dbReference type="Proteomes" id="UP001217582"/>
    </source>
</evidence>
<evidence type="ECO:0000256" key="4">
    <source>
        <dbReference type="ARBA" id="ARBA00022475"/>
    </source>
</evidence>
<evidence type="ECO:0000256" key="11">
    <source>
        <dbReference type="SAM" id="MobiDB-lite"/>
    </source>
</evidence>
<dbReference type="GO" id="GO:0043332">
    <property type="term" value="C:mating projection tip"/>
    <property type="evidence" value="ECO:0007669"/>
    <property type="project" value="UniProtKB-UniRule"/>
</dbReference>